<accession>A0A674EYJ2</accession>
<comment type="function">
    <text evidence="2">GTPase activator for the nuclear Ras-related regulatory protein RAP-1A (KREV-1), converting it to the putatively inactive GDP-bound state.</text>
</comment>
<keyword evidence="5" id="KW-1185">Reference proteome</keyword>
<dbReference type="SUPFAM" id="SSF111347">
    <property type="entry name" value="Rap/Ran-GAP"/>
    <property type="match status" value="1"/>
</dbReference>
<dbReference type="Gene3D" id="3.40.50.11210">
    <property type="entry name" value="Rap/Ran-GAP"/>
    <property type="match status" value="1"/>
</dbReference>
<gene>
    <name evidence="4" type="primary">RAP1GAP</name>
    <name evidence="4" type="synonym">LOC115207684</name>
</gene>
<reference evidence="4" key="2">
    <citation type="submission" date="2025-09" db="UniProtKB">
        <authorList>
            <consortium name="Ensembl"/>
        </authorList>
    </citation>
    <scope>IDENTIFICATION</scope>
</reference>
<dbReference type="Ensembl" id="ENSSTUT00000120742.1">
    <property type="protein sequence ID" value="ENSSTUP00000112789.1"/>
    <property type="gene ID" value="ENSSTUG00000049792.1"/>
</dbReference>
<feature type="domain" description="Rap-GAP" evidence="3">
    <location>
        <begin position="134"/>
        <end position="350"/>
    </location>
</feature>
<dbReference type="PROSITE" id="PS50085">
    <property type="entry name" value="RAPGAP"/>
    <property type="match status" value="1"/>
</dbReference>
<evidence type="ECO:0000259" key="3">
    <source>
        <dbReference type="PROSITE" id="PS50085"/>
    </source>
</evidence>
<proteinExistence type="predicted"/>
<dbReference type="PANTHER" id="PTHR15711">
    <property type="entry name" value="RAP GTPASE-ACTIVATING PROTEIN"/>
    <property type="match status" value="1"/>
</dbReference>
<evidence type="ECO:0000313" key="5">
    <source>
        <dbReference type="Proteomes" id="UP000472277"/>
    </source>
</evidence>
<dbReference type="GO" id="GO:0005737">
    <property type="term" value="C:cytoplasm"/>
    <property type="evidence" value="ECO:0007669"/>
    <property type="project" value="TreeGrafter"/>
</dbReference>
<dbReference type="Gene3D" id="3.30.1120.160">
    <property type="match status" value="1"/>
</dbReference>
<dbReference type="GO" id="GO:0005096">
    <property type="term" value="F:GTPase activator activity"/>
    <property type="evidence" value="ECO:0007669"/>
    <property type="project" value="UniProtKB-KW"/>
</dbReference>
<organism evidence="4 5">
    <name type="scientific">Salmo trutta</name>
    <name type="common">Brown trout</name>
    <dbReference type="NCBI Taxonomy" id="8032"/>
    <lineage>
        <taxon>Eukaryota</taxon>
        <taxon>Metazoa</taxon>
        <taxon>Chordata</taxon>
        <taxon>Craniata</taxon>
        <taxon>Vertebrata</taxon>
        <taxon>Euteleostomi</taxon>
        <taxon>Actinopterygii</taxon>
        <taxon>Neopterygii</taxon>
        <taxon>Teleostei</taxon>
        <taxon>Protacanthopterygii</taxon>
        <taxon>Salmoniformes</taxon>
        <taxon>Salmonidae</taxon>
        <taxon>Salmoninae</taxon>
        <taxon>Salmo</taxon>
    </lineage>
</organism>
<keyword evidence="1" id="KW-0343">GTPase activation</keyword>
<dbReference type="GO" id="GO:0051056">
    <property type="term" value="P:regulation of small GTPase mediated signal transduction"/>
    <property type="evidence" value="ECO:0007669"/>
    <property type="project" value="InterPro"/>
</dbReference>
<dbReference type="GeneTree" id="ENSGT00940000156138"/>
<dbReference type="InterPro" id="IPR000331">
    <property type="entry name" value="Rap/Ran_GAP_dom"/>
</dbReference>
<evidence type="ECO:0000256" key="1">
    <source>
        <dbReference type="ARBA" id="ARBA00022468"/>
    </source>
</evidence>
<sequence>VFLQTEEDYIPYPSVHEVLGRRSPFPLILLPQFGGYWIEGTNHKPSATPEPEQKPCAASHIKLETNSTAKIYRKQFMGKEHFNYYSMDIGLGHLVFSMKYDVIGDQEHLCLLLRYHSYYLHLSPSRFFQASRLIVTFDEHVISNNFKFGVIYQKFGQTTEEELFGNSDESPAFVEFLEFLGDKIELHDFKGFRGGLDVTHGQTGTESVYTNFHNKEIMFHVSTKLPYTEGDSQQLQRKRHIGNDIVAILFQEENTPFVPDMIASNFLHAYVVVQVENACSDNVTYKVSVTARDDVPFFGPALPDPAIFKNGHEFHEFLFTKLINAEYACYKAEKFAKLEERTRSALLETLYEELHINSQSMMGLGGDEDKLENGAGGGGGFFESFKVTPYYARCKLNWSIHTHRSCLLISLCTL</sequence>
<dbReference type="Pfam" id="PF02145">
    <property type="entry name" value="Rap_GAP"/>
    <property type="match status" value="1"/>
</dbReference>
<dbReference type="InterPro" id="IPR050989">
    <property type="entry name" value="Rap1_Ran_GAP"/>
</dbReference>
<reference evidence="4" key="1">
    <citation type="submission" date="2025-08" db="UniProtKB">
        <authorList>
            <consortium name="Ensembl"/>
        </authorList>
    </citation>
    <scope>IDENTIFICATION</scope>
</reference>
<dbReference type="AlphaFoldDB" id="A0A674EYJ2"/>
<evidence type="ECO:0000313" key="4">
    <source>
        <dbReference type="Ensembl" id="ENSSTUP00000112789.1"/>
    </source>
</evidence>
<evidence type="ECO:0000256" key="2">
    <source>
        <dbReference type="ARBA" id="ARBA00057316"/>
    </source>
</evidence>
<name>A0A674EYJ2_SALTR</name>
<dbReference type="PANTHER" id="PTHR15711:SF3">
    <property type="entry name" value="RAP1 GTPASE-ACTIVATING PROTEIN 1"/>
    <property type="match status" value="1"/>
</dbReference>
<dbReference type="Proteomes" id="UP000472277">
    <property type="component" value="Chromosome 14"/>
</dbReference>
<dbReference type="InterPro" id="IPR035974">
    <property type="entry name" value="Rap/Ran-GAP_sf"/>
</dbReference>
<protein>
    <submittedName>
        <fullName evidence="4">RAP1 GTPase activating protein</fullName>
    </submittedName>
</protein>
<dbReference type="FunFam" id="3.40.50.11210:FF:000003">
    <property type="entry name" value="RAP1 GTPase activating protein 2"/>
    <property type="match status" value="1"/>
</dbReference>
<dbReference type="Pfam" id="PF21022">
    <property type="entry name" value="Rap-GAP_dimer"/>
    <property type="match status" value="1"/>
</dbReference>